<protein>
    <recommendedName>
        <fullName evidence="4">Aspartate carbamoyltransferase catalytic subunit</fullName>
    </recommendedName>
</protein>
<evidence type="ECO:0000313" key="2">
    <source>
        <dbReference type="EMBL" id="SFR58796.1"/>
    </source>
</evidence>
<proteinExistence type="predicted"/>
<gene>
    <name evidence="2" type="ORF">SAMN04488005_3059</name>
</gene>
<dbReference type="OrthoDB" id="199424at2"/>
<reference evidence="3" key="1">
    <citation type="submission" date="2016-10" db="EMBL/GenBank/DDBJ databases">
        <authorList>
            <person name="Varghese N."/>
            <person name="Submissions S."/>
        </authorList>
    </citation>
    <scope>NUCLEOTIDE SEQUENCE [LARGE SCALE GENOMIC DNA]</scope>
    <source>
        <strain evidence="3">DSM 26879</strain>
    </source>
</reference>
<feature type="transmembrane region" description="Helical" evidence="1">
    <location>
        <begin position="33"/>
        <end position="54"/>
    </location>
</feature>
<evidence type="ECO:0000256" key="1">
    <source>
        <dbReference type="SAM" id="Phobius"/>
    </source>
</evidence>
<evidence type="ECO:0008006" key="4">
    <source>
        <dbReference type="Google" id="ProtNLM"/>
    </source>
</evidence>
<keyword evidence="1" id="KW-1133">Transmembrane helix</keyword>
<keyword evidence="3" id="KW-1185">Reference proteome</keyword>
<keyword evidence="1" id="KW-0812">Transmembrane</keyword>
<dbReference type="AlphaFoldDB" id="A0A1I6HWF7"/>
<dbReference type="RefSeq" id="WP_090201645.1">
    <property type="nucleotide sequence ID" value="NZ_FOYP01000003.1"/>
</dbReference>
<feature type="transmembrane region" description="Helical" evidence="1">
    <location>
        <begin position="60"/>
        <end position="83"/>
    </location>
</feature>
<evidence type="ECO:0000313" key="3">
    <source>
        <dbReference type="Proteomes" id="UP000199478"/>
    </source>
</evidence>
<sequence length="175" mass="19934">MTKHDSAWDGILDADETILWQGRPDPKFMFKPTMIFTTLFGMAFAGFALFWMVMAGSAGGYFWMFGLIHFAVGVGIIAGSILYPSYKRRRTWYTLTNRRAFIATVLPLLGKRLKSYPITEDTQIEFQDNAIPSVMFATETKRGKNSTYTVPIGFEHIPDARQVMTLLRSVQKDQK</sequence>
<keyword evidence="1" id="KW-0472">Membrane</keyword>
<accession>A0A1I6HWF7</accession>
<organism evidence="2 3">
    <name type="scientific">Yoonia tamlensis</name>
    <dbReference type="NCBI Taxonomy" id="390270"/>
    <lineage>
        <taxon>Bacteria</taxon>
        <taxon>Pseudomonadati</taxon>
        <taxon>Pseudomonadota</taxon>
        <taxon>Alphaproteobacteria</taxon>
        <taxon>Rhodobacterales</taxon>
        <taxon>Paracoccaceae</taxon>
        <taxon>Yoonia</taxon>
    </lineage>
</organism>
<dbReference type="EMBL" id="FOYP01000003">
    <property type="protein sequence ID" value="SFR58796.1"/>
    <property type="molecule type" value="Genomic_DNA"/>
</dbReference>
<name>A0A1I6HWF7_9RHOB</name>
<dbReference type="Proteomes" id="UP000199478">
    <property type="component" value="Unassembled WGS sequence"/>
</dbReference>
<dbReference type="STRING" id="390270.SAMN04488005_3059"/>